<keyword evidence="7" id="KW-0121">Carboxypeptidase</keyword>
<evidence type="ECO:0000256" key="4">
    <source>
        <dbReference type="ARBA" id="ARBA00022801"/>
    </source>
</evidence>
<dbReference type="STRING" id="1891671.SAMN06295885_2930"/>
<dbReference type="Proteomes" id="UP000193711">
    <property type="component" value="Unassembled WGS sequence"/>
</dbReference>
<dbReference type="AlphaFoldDB" id="A0A1X7P8K0"/>
<evidence type="ECO:0000313" key="8">
    <source>
        <dbReference type="Proteomes" id="UP000193711"/>
    </source>
</evidence>
<dbReference type="EMBL" id="FXBM01000002">
    <property type="protein sequence ID" value="SMH47194.1"/>
    <property type="molecule type" value="Genomic_DNA"/>
</dbReference>
<gene>
    <name evidence="7" type="ORF">SAMN06295885_2930</name>
</gene>
<dbReference type="InterPro" id="IPR036264">
    <property type="entry name" value="Bact_exopeptidase_dim_dom"/>
</dbReference>
<evidence type="ECO:0000256" key="3">
    <source>
        <dbReference type="ARBA" id="ARBA00022723"/>
    </source>
</evidence>
<dbReference type="InterPro" id="IPR047177">
    <property type="entry name" value="Pept_M20A"/>
</dbReference>
<evidence type="ECO:0000313" key="7">
    <source>
        <dbReference type="EMBL" id="SMH47194.1"/>
    </source>
</evidence>
<dbReference type="Gene3D" id="3.40.630.10">
    <property type="entry name" value="Zn peptidases"/>
    <property type="match status" value="1"/>
</dbReference>
<feature type="domain" description="Peptidase M20 dimerisation" evidence="6">
    <location>
        <begin position="192"/>
        <end position="338"/>
    </location>
</feature>
<dbReference type="Pfam" id="PF07687">
    <property type="entry name" value="M20_dimer"/>
    <property type="match status" value="1"/>
</dbReference>
<dbReference type="PANTHER" id="PTHR45962">
    <property type="entry name" value="N-FATTY-ACYL-AMINO ACID SYNTHASE/HYDROLASE PM20D1"/>
    <property type="match status" value="1"/>
</dbReference>
<proteinExistence type="inferred from homology"/>
<reference evidence="8" key="1">
    <citation type="submission" date="2017-04" db="EMBL/GenBank/DDBJ databases">
        <authorList>
            <person name="Varghese N."/>
            <person name="Submissions S."/>
        </authorList>
    </citation>
    <scope>NUCLEOTIDE SEQUENCE [LARGE SCALE GENOMIC DNA]</scope>
    <source>
        <strain evidence="8">VKM Ac-2121</strain>
    </source>
</reference>
<dbReference type="Gene3D" id="1.10.150.900">
    <property type="match status" value="1"/>
</dbReference>
<dbReference type="RefSeq" id="WP_085477247.1">
    <property type="nucleotide sequence ID" value="NZ_FXBM01000002.1"/>
</dbReference>
<comment type="similarity">
    <text evidence="1">Belongs to the peptidase M20A family.</text>
</comment>
<dbReference type="Gene3D" id="3.30.70.360">
    <property type="match status" value="1"/>
</dbReference>
<dbReference type="PANTHER" id="PTHR45962:SF1">
    <property type="entry name" value="N-FATTY-ACYL-AMINO ACID SYNTHASE_HYDROLASE PM20D1"/>
    <property type="match status" value="1"/>
</dbReference>
<evidence type="ECO:0000259" key="6">
    <source>
        <dbReference type="Pfam" id="PF07687"/>
    </source>
</evidence>
<keyword evidence="8" id="KW-1185">Reference proteome</keyword>
<evidence type="ECO:0000256" key="2">
    <source>
        <dbReference type="ARBA" id="ARBA00022670"/>
    </source>
</evidence>
<organism evidence="7 8">
    <name type="scientific">Rathayibacter oskolensis</name>
    <dbReference type="NCBI Taxonomy" id="1891671"/>
    <lineage>
        <taxon>Bacteria</taxon>
        <taxon>Bacillati</taxon>
        <taxon>Actinomycetota</taxon>
        <taxon>Actinomycetes</taxon>
        <taxon>Micrococcales</taxon>
        <taxon>Microbacteriaceae</taxon>
        <taxon>Rathayibacter</taxon>
    </lineage>
</organism>
<keyword evidence="3" id="KW-0479">Metal-binding</keyword>
<keyword evidence="4" id="KW-0378">Hydrolase</keyword>
<evidence type="ECO:0000256" key="5">
    <source>
        <dbReference type="ARBA" id="ARBA00022833"/>
    </source>
</evidence>
<keyword evidence="5" id="KW-0862">Zinc</keyword>
<dbReference type="InterPro" id="IPR002933">
    <property type="entry name" value="Peptidase_M20"/>
</dbReference>
<dbReference type="OrthoDB" id="3665926at2"/>
<dbReference type="GO" id="GO:0004180">
    <property type="term" value="F:carboxypeptidase activity"/>
    <property type="evidence" value="ECO:0007669"/>
    <property type="project" value="UniProtKB-KW"/>
</dbReference>
<evidence type="ECO:0000256" key="1">
    <source>
        <dbReference type="ARBA" id="ARBA00006247"/>
    </source>
</evidence>
<sequence length="443" mass="46613">MDLVAPRPGIAQRLSALLRVPTVSSELTDADQFLAALRELYPLVHEHLSLERVTDRGLLYRWAGRDSAAPPLVLMAHFDVVPVEDPAAWTHPPFDGAIVDGAVWGRGALDDKGPLVVVIEAVENLLAAGVAPARDVLLSFGGDEEVRGAAAKAISATLHERGVTPWLVIDEGSAVVDAPLPGVEGRVAMIGVGEKGLLTLRLTVRSSGGHASAPPPLTAVGRLARAVARLTPSTFPPRVPEALGQAFPLLADRSPGRFGAVYRAFGRSPRLAAPVLARLGGEPAALVRTTIAPTMLRAGSADNVLAAEATATLNLRLAPGETVQSATERVRRRVRDREVSVEVVAGEDPSPQSPSDGAPFEAIRAALAVSHPGAAVVPYVIMAATDSRHFHRFAPAVYRFAPLLMSKEQRAGIHGVDERVDVSALERGEVFHRALLTGLGAAA</sequence>
<dbReference type="InterPro" id="IPR011650">
    <property type="entry name" value="Peptidase_M20_dimer"/>
</dbReference>
<dbReference type="GO" id="GO:0046872">
    <property type="term" value="F:metal ion binding"/>
    <property type="evidence" value="ECO:0007669"/>
    <property type="project" value="UniProtKB-KW"/>
</dbReference>
<dbReference type="GO" id="GO:0006508">
    <property type="term" value="P:proteolysis"/>
    <property type="evidence" value="ECO:0007669"/>
    <property type="project" value="UniProtKB-KW"/>
</dbReference>
<dbReference type="SUPFAM" id="SSF53187">
    <property type="entry name" value="Zn-dependent exopeptidases"/>
    <property type="match status" value="1"/>
</dbReference>
<dbReference type="SUPFAM" id="SSF55031">
    <property type="entry name" value="Bacterial exopeptidase dimerisation domain"/>
    <property type="match status" value="1"/>
</dbReference>
<protein>
    <submittedName>
        <fullName evidence="7">Carboxypeptidase PM20D1</fullName>
    </submittedName>
</protein>
<name>A0A1X7P8K0_9MICO</name>
<keyword evidence="2" id="KW-0645">Protease</keyword>
<dbReference type="Pfam" id="PF01546">
    <property type="entry name" value="Peptidase_M20"/>
    <property type="match status" value="1"/>
</dbReference>
<accession>A0A1X7P8K0</accession>